<proteinExistence type="predicted"/>
<protein>
    <submittedName>
        <fullName evidence="2">Uncharacterized protein</fullName>
    </submittedName>
</protein>
<reference evidence="2" key="1">
    <citation type="submission" date="2022-11" db="UniProtKB">
        <authorList>
            <consortium name="WormBaseParasite"/>
        </authorList>
    </citation>
    <scope>IDENTIFICATION</scope>
</reference>
<accession>A0A914DK94</accession>
<organism evidence="1 2">
    <name type="scientific">Acrobeloides nanus</name>
    <dbReference type="NCBI Taxonomy" id="290746"/>
    <lineage>
        <taxon>Eukaryota</taxon>
        <taxon>Metazoa</taxon>
        <taxon>Ecdysozoa</taxon>
        <taxon>Nematoda</taxon>
        <taxon>Chromadorea</taxon>
        <taxon>Rhabditida</taxon>
        <taxon>Tylenchina</taxon>
        <taxon>Cephalobomorpha</taxon>
        <taxon>Cephaloboidea</taxon>
        <taxon>Cephalobidae</taxon>
        <taxon>Acrobeloides</taxon>
    </lineage>
</organism>
<evidence type="ECO:0000313" key="2">
    <source>
        <dbReference type="WBParaSite" id="ACRNAN_scaffold30023.g7893.t1"/>
    </source>
</evidence>
<name>A0A914DK94_9BILA</name>
<sequence>CLIMLESEFEDQELVTFCPAK</sequence>
<dbReference type="WBParaSite" id="ACRNAN_scaffold30023.g7893.t1">
    <property type="protein sequence ID" value="ACRNAN_scaffold30023.g7893.t1"/>
    <property type="gene ID" value="ACRNAN_scaffold30023.g7893"/>
</dbReference>
<dbReference type="Proteomes" id="UP000887540">
    <property type="component" value="Unplaced"/>
</dbReference>
<dbReference type="AlphaFoldDB" id="A0A914DK94"/>
<keyword evidence="1" id="KW-1185">Reference proteome</keyword>
<evidence type="ECO:0000313" key="1">
    <source>
        <dbReference type="Proteomes" id="UP000887540"/>
    </source>
</evidence>